<feature type="compositionally biased region" description="Basic and acidic residues" evidence="1">
    <location>
        <begin position="100"/>
        <end position="109"/>
    </location>
</feature>
<comment type="caution">
    <text evidence="2">The sequence shown here is derived from an EMBL/GenBank/DDBJ whole genome shotgun (WGS) entry which is preliminary data.</text>
</comment>
<evidence type="ECO:0000313" key="3">
    <source>
        <dbReference type="Proteomes" id="UP000314294"/>
    </source>
</evidence>
<dbReference type="EMBL" id="SRLO01001369">
    <property type="protein sequence ID" value="TNN38461.1"/>
    <property type="molecule type" value="Genomic_DNA"/>
</dbReference>
<feature type="region of interest" description="Disordered" evidence="1">
    <location>
        <begin position="156"/>
        <end position="181"/>
    </location>
</feature>
<feature type="compositionally biased region" description="Polar residues" evidence="1">
    <location>
        <begin position="71"/>
        <end position="84"/>
    </location>
</feature>
<feature type="compositionally biased region" description="Gly residues" evidence="1">
    <location>
        <begin position="30"/>
        <end position="41"/>
    </location>
</feature>
<organism evidence="2 3">
    <name type="scientific">Liparis tanakae</name>
    <name type="common">Tanaka's snailfish</name>
    <dbReference type="NCBI Taxonomy" id="230148"/>
    <lineage>
        <taxon>Eukaryota</taxon>
        <taxon>Metazoa</taxon>
        <taxon>Chordata</taxon>
        <taxon>Craniata</taxon>
        <taxon>Vertebrata</taxon>
        <taxon>Euteleostomi</taxon>
        <taxon>Actinopterygii</taxon>
        <taxon>Neopterygii</taxon>
        <taxon>Teleostei</taxon>
        <taxon>Neoteleostei</taxon>
        <taxon>Acanthomorphata</taxon>
        <taxon>Eupercaria</taxon>
        <taxon>Perciformes</taxon>
        <taxon>Cottioidei</taxon>
        <taxon>Cottales</taxon>
        <taxon>Liparidae</taxon>
        <taxon>Liparis</taxon>
    </lineage>
</organism>
<name>A0A4Z2FC11_9TELE</name>
<sequence length="181" mass="19635">MPESFYDSNQGYCLCKRPAPLRTTEALCGAGRGGRGNGPGQRAGASAQGPWGWSRNVYRRESHGRAVERSVATSERSDQSSTEVSGGATPPLPHGNPQKQEAENSRKDPFFSQIPACNRAPSEQAIESEGRKAAANFELDSEGLVVSRRVRPFHVSNQEVQLKSLRPLGSALRAERATSER</sequence>
<dbReference type="AlphaFoldDB" id="A0A4Z2FC11"/>
<reference evidence="2 3" key="1">
    <citation type="submission" date="2019-03" db="EMBL/GenBank/DDBJ databases">
        <title>First draft genome of Liparis tanakae, snailfish: a comprehensive survey of snailfish specific genes.</title>
        <authorList>
            <person name="Kim W."/>
            <person name="Song I."/>
            <person name="Jeong J.-H."/>
            <person name="Kim D."/>
            <person name="Kim S."/>
            <person name="Ryu S."/>
            <person name="Song J.Y."/>
            <person name="Lee S.K."/>
        </authorList>
    </citation>
    <scope>NUCLEOTIDE SEQUENCE [LARGE SCALE GENOMIC DNA]</scope>
    <source>
        <tissue evidence="2">Muscle</tissue>
    </source>
</reference>
<keyword evidence="3" id="KW-1185">Reference proteome</keyword>
<feature type="compositionally biased region" description="Basic and acidic residues" evidence="1">
    <location>
        <begin position="58"/>
        <end position="68"/>
    </location>
</feature>
<dbReference type="Proteomes" id="UP000314294">
    <property type="component" value="Unassembled WGS sequence"/>
</dbReference>
<protein>
    <submittedName>
        <fullName evidence="2">Uncharacterized protein</fullName>
    </submittedName>
</protein>
<feature type="region of interest" description="Disordered" evidence="1">
    <location>
        <begin position="27"/>
        <end position="131"/>
    </location>
</feature>
<evidence type="ECO:0000256" key="1">
    <source>
        <dbReference type="SAM" id="MobiDB-lite"/>
    </source>
</evidence>
<accession>A0A4Z2FC11</accession>
<evidence type="ECO:0000313" key="2">
    <source>
        <dbReference type="EMBL" id="TNN38461.1"/>
    </source>
</evidence>
<gene>
    <name evidence="2" type="ORF">EYF80_051363</name>
</gene>
<proteinExistence type="predicted"/>